<evidence type="ECO:0000313" key="2">
    <source>
        <dbReference type="EMBL" id="PWK33501.1"/>
    </source>
</evidence>
<protein>
    <submittedName>
        <fullName evidence="2">Uncharacterized protein</fullName>
    </submittedName>
</protein>
<feature type="coiled-coil region" evidence="1">
    <location>
        <begin position="9"/>
        <end position="36"/>
    </location>
</feature>
<reference evidence="2 3" key="1">
    <citation type="submission" date="2018-05" db="EMBL/GenBank/DDBJ databases">
        <title>Genomic Encyclopedia of Type Strains, Phase IV (KMG-V): Genome sequencing to study the core and pangenomes of soil and plant-associated prokaryotes.</title>
        <authorList>
            <person name="Whitman W."/>
        </authorList>
    </citation>
    <scope>NUCLEOTIDE SEQUENCE [LARGE SCALE GENOMIC DNA]</scope>
    <source>
        <strain evidence="2 3">SLV-132</strain>
    </source>
</reference>
<dbReference type="Proteomes" id="UP000245754">
    <property type="component" value="Unassembled WGS sequence"/>
</dbReference>
<dbReference type="RefSeq" id="WP_109584607.1">
    <property type="nucleotide sequence ID" value="NZ_QGGT01000004.1"/>
</dbReference>
<evidence type="ECO:0000313" key="3">
    <source>
        <dbReference type="Proteomes" id="UP000245754"/>
    </source>
</evidence>
<proteinExistence type="predicted"/>
<dbReference type="EMBL" id="QGGT01000004">
    <property type="protein sequence ID" value="PWK33501.1"/>
    <property type="molecule type" value="Genomic_DNA"/>
</dbReference>
<keyword evidence="1" id="KW-0175">Coiled coil</keyword>
<evidence type="ECO:0000256" key="1">
    <source>
        <dbReference type="SAM" id="Coils"/>
    </source>
</evidence>
<gene>
    <name evidence="2" type="ORF">C7419_104176</name>
</gene>
<sequence>MSGPLTEIAEELREVFAVMLDRIEALEREVDQLKGIETKRALLPRIRARGVPGAMVDSQ</sequence>
<organism evidence="2 3">
    <name type="scientific">Cupriavidus plantarum</name>
    <dbReference type="NCBI Taxonomy" id="942865"/>
    <lineage>
        <taxon>Bacteria</taxon>
        <taxon>Pseudomonadati</taxon>
        <taxon>Pseudomonadota</taxon>
        <taxon>Betaproteobacteria</taxon>
        <taxon>Burkholderiales</taxon>
        <taxon>Burkholderiaceae</taxon>
        <taxon>Cupriavidus</taxon>
    </lineage>
</organism>
<comment type="caution">
    <text evidence="2">The sequence shown here is derived from an EMBL/GenBank/DDBJ whole genome shotgun (WGS) entry which is preliminary data.</text>
</comment>
<name>A0A316EP49_9BURK</name>
<dbReference type="AlphaFoldDB" id="A0A316EP49"/>
<keyword evidence="3" id="KW-1185">Reference proteome</keyword>
<accession>A0A316EP49</accession>